<keyword evidence="6" id="KW-1185">Reference proteome</keyword>
<sequence length="217" mass="23494">MTCAASDPCQISFALPGAEANDIVMIDDGIAGEGMDFCEQVKTMYPDARIVLLADHFDFDTVVQAFRWGIDGYMIKEISTEPLVGALRLVASGEKVLPSEMATSLGERPYPMGWSVNLSDVNLSDREIEVLQLLISGAANKVIGRRLGICEATVKVHVKAALRKLRVSNRTQAAIWAVQRGLVAYDDDKARPVSHDAAHAIANMHAAQSRPRAAAFA</sequence>
<feature type="modified residue" description="4-aspartylphosphate" evidence="2">
    <location>
        <position position="27"/>
    </location>
</feature>
<dbReference type="AlphaFoldDB" id="T0GER4"/>
<dbReference type="SUPFAM" id="SSF52172">
    <property type="entry name" value="CheY-like"/>
    <property type="match status" value="1"/>
</dbReference>
<dbReference type="InterPro" id="IPR000792">
    <property type="entry name" value="Tscrpt_reg_LuxR_C"/>
</dbReference>
<dbReference type="InterPro" id="IPR011006">
    <property type="entry name" value="CheY-like_superfamily"/>
</dbReference>
<evidence type="ECO:0000259" key="4">
    <source>
        <dbReference type="PROSITE" id="PS50110"/>
    </source>
</evidence>
<reference evidence="5 6" key="1">
    <citation type="journal article" date="2013" name="Genome Announc.">
        <title>Draft Genome Sequence of a Hexachlorocyclohexane-Degrading Bacterium, Sphingobium baderi Strain LL03T.</title>
        <authorList>
            <person name="Kaur J."/>
            <person name="Verma H."/>
            <person name="Tripathi C."/>
            <person name="Khurana J.P."/>
            <person name="Lal R."/>
        </authorList>
    </citation>
    <scope>NUCLEOTIDE SEQUENCE [LARGE SCALE GENOMIC DNA]</scope>
    <source>
        <strain evidence="5 6">LL03</strain>
    </source>
</reference>
<dbReference type="PATRIC" id="fig|1114964.3.peg.3494"/>
<evidence type="ECO:0008006" key="7">
    <source>
        <dbReference type="Google" id="ProtNLM"/>
    </source>
</evidence>
<dbReference type="InterPro" id="IPR016032">
    <property type="entry name" value="Sig_transdc_resp-reg_C-effctor"/>
</dbReference>
<dbReference type="SUPFAM" id="SSF46894">
    <property type="entry name" value="C-terminal effector domain of the bipartite response regulators"/>
    <property type="match status" value="1"/>
</dbReference>
<name>T0GER4_9SPHN</name>
<dbReference type="SMART" id="SM00421">
    <property type="entry name" value="HTH_LUXR"/>
    <property type="match status" value="1"/>
</dbReference>
<comment type="caution">
    <text evidence="5">The sequence shown here is derived from an EMBL/GenBank/DDBJ whole genome shotgun (WGS) entry which is preliminary data.</text>
</comment>
<dbReference type="PROSITE" id="PS50110">
    <property type="entry name" value="RESPONSE_REGULATORY"/>
    <property type="match status" value="1"/>
</dbReference>
<dbReference type="Pfam" id="PF00196">
    <property type="entry name" value="GerE"/>
    <property type="match status" value="1"/>
</dbReference>
<dbReference type="eggNOG" id="COG2197">
    <property type="taxonomic scope" value="Bacteria"/>
</dbReference>
<organism evidence="5 6">
    <name type="scientific">Sphingobium baderi LL03</name>
    <dbReference type="NCBI Taxonomy" id="1114964"/>
    <lineage>
        <taxon>Bacteria</taxon>
        <taxon>Pseudomonadati</taxon>
        <taxon>Pseudomonadota</taxon>
        <taxon>Alphaproteobacteria</taxon>
        <taxon>Sphingomonadales</taxon>
        <taxon>Sphingomonadaceae</taxon>
        <taxon>Sphingobium</taxon>
    </lineage>
</organism>
<dbReference type="PROSITE" id="PS00622">
    <property type="entry name" value="HTH_LUXR_1"/>
    <property type="match status" value="1"/>
</dbReference>
<dbReference type="EMBL" id="ATIB01000081">
    <property type="protein sequence ID" value="EQA98537.1"/>
    <property type="molecule type" value="Genomic_DNA"/>
</dbReference>
<dbReference type="InterPro" id="IPR039420">
    <property type="entry name" value="WalR-like"/>
</dbReference>
<evidence type="ECO:0000256" key="2">
    <source>
        <dbReference type="PROSITE-ProRule" id="PRU00169"/>
    </source>
</evidence>
<dbReference type="GO" id="GO:0000160">
    <property type="term" value="P:phosphorelay signal transduction system"/>
    <property type="evidence" value="ECO:0007669"/>
    <property type="project" value="InterPro"/>
</dbReference>
<feature type="domain" description="HTH luxR-type" evidence="3">
    <location>
        <begin position="116"/>
        <end position="181"/>
    </location>
</feature>
<evidence type="ECO:0000256" key="1">
    <source>
        <dbReference type="ARBA" id="ARBA00023125"/>
    </source>
</evidence>
<proteinExistence type="predicted"/>
<dbReference type="CDD" id="cd06170">
    <property type="entry name" value="LuxR_C_like"/>
    <property type="match status" value="1"/>
</dbReference>
<keyword evidence="2" id="KW-0597">Phosphoprotein</keyword>
<feature type="domain" description="Response regulatory" evidence="4">
    <location>
        <begin position="1"/>
        <end position="91"/>
    </location>
</feature>
<dbReference type="PROSITE" id="PS50043">
    <property type="entry name" value="HTH_LUXR_2"/>
    <property type="match status" value="1"/>
</dbReference>
<gene>
    <name evidence="5" type="ORF">L485_17795</name>
</gene>
<evidence type="ECO:0000259" key="3">
    <source>
        <dbReference type="PROSITE" id="PS50043"/>
    </source>
</evidence>
<dbReference type="Proteomes" id="UP000015524">
    <property type="component" value="Unassembled WGS sequence"/>
</dbReference>
<dbReference type="InterPro" id="IPR001789">
    <property type="entry name" value="Sig_transdc_resp-reg_receiver"/>
</dbReference>
<dbReference type="PANTHER" id="PTHR43214">
    <property type="entry name" value="TWO-COMPONENT RESPONSE REGULATOR"/>
    <property type="match status" value="1"/>
</dbReference>
<evidence type="ECO:0000313" key="6">
    <source>
        <dbReference type="Proteomes" id="UP000015524"/>
    </source>
</evidence>
<dbReference type="GO" id="GO:0006355">
    <property type="term" value="P:regulation of DNA-templated transcription"/>
    <property type="evidence" value="ECO:0007669"/>
    <property type="project" value="InterPro"/>
</dbReference>
<protein>
    <recommendedName>
        <fullName evidence="7">HTH luxR-type domain-containing protein</fullName>
    </recommendedName>
</protein>
<evidence type="ECO:0000313" key="5">
    <source>
        <dbReference type="EMBL" id="EQA98537.1"/>
    </source>
</evidence>
<dbReference type="Gene3D" id="3.40.50.2300">
    <property type="match status" value="1"/>
</dbReference>
<dbReference type="GO" id="GO:0003677">
    <property type="term" value="F:DNA binding"/>
    <property type="evidence" value="ECO:0007669"/>
    <property type="project" value="UniProtKB-KW"/>
</dbReference>
<dbReference type="PANTHER" id="PTHR43214:SF42">
    <property type="entry name" value="TRANSCRIPTIONAL REGULATORY PROTEIN DESR"/>
    <property type="match status" value="1"/>
</dbReference>
<accession>T0GER4</accession>
<dbReference type="PRINTS" id="PR00038">
    <property type="entry name" value="HTHLUXR"/>
</dbReference>
<keyword evidence="1" id="KW-0238">DNA-binding</keyword>